<name>A0A7W6EXE7_9SPHN</name>
<reference evidence="1 2" key="1">
    <citation type="submission" date="2020-08" db="EMBL/GenBank/DDBJ databases">
        <title>Genomic Encyclopedia of Type Strains, Phase IV (KMG-IV): sequencing the most valuable type-strain genomes for metagenomic binning, comparative biology and taxonomic classification.</title>
        <authorList>
            <person name="Goeker M."/>
        </authorList>
    </citation>
    <scope>NUCLEOTIDE SEQUENCE [LARGE SCALE GENOMIC DNA]</scope>
    <source>
        <strain evidence="1 2">DSM 14552</strain>
    </source>
</reference>
<keyword evidence="2" id="KW-1185">Reference proteome</keyword>
<dbReference type="Proteomes" id="UP000562395">
    <property type="component" value="Unassembled WGS sequence"/>
</dbReference>
<comment type="caution">
    <text evidence="1">The sequence shown here is derived from an EMBL/GenBank/DDBJ whole genome shotgun (WGS) entry which is preliminary data.</text>
</comment>
<dbReference type="EMBL" id="JACICY010000011">
    <property type="protein sequence ID" value="MBB3862216.1"/>
    <property type="molecule type" value="Genomic_DNA"/>
</dbReference>
<accession>A0A7W6EXE7</accession>
<organism evidence="1 2">
    <name type="scientific">Novosphingobium hassiacum</name>
    <dbReference type="NCBI Taxonomy" id="173676"/>
    <lineage>
        <taxon>Bacteria</taxon>
        <taxon>Pseudomonadati</taxon>
        <taxon>Pseudomonadota</taxon>
        <taxon>Alphaproteobacteria</taxon>
        <taxon>Sphingomonadales</taxon>
        <taxon>Sphingomonadaceae</taxon>
        <taxon>Novosphingobium</taxon>
    </lineage>
</organism>
<protein>
    <submittedName>
        <fullName evidence="1">Uncharacterized protein</fullName>
    </submittedName>
</protein>
<proteinExistence type="predicted"/>
<dbReference type="AlphaFoldDB" id="A0A7W6EXE7"/>
<sequence length="240" mass="25524">MPRLAAKIGRANYAGPYRAFGLAIDRRLELAALEATDQAAKLALRSIRAAMQGAGLGRLGNGLGSASDLSSGRGIHRRGADAWSASGVVFVRSRSARTRGAIEAYTGGADIRPTQGRWLWIATDQIPSKAGRFAITPELYVKTGLEQRIGKLIFLKSVNGRPLLAVENVGVAITGQSRSARSLKRNGTARKGQIAKQLVIAFVGIPRTSRAARVDVQSIMRAVQADLPRLAAQALEKVSS</sequence>
<gene>
    <name evidence="1" type="ORF">GGQ88_003514</name>
</gene>
<evidence type="ECO:0000313" key="1">
    <source>
        <dbReference type="EMBL" id="MBB3862216.1"/>
    </source>
</evidence>
<evidence type="ECO:0000313" key="2">
    <source>
        <dbReference type="Proteomes" id="UP000562395"/>
    </source>
</evidence>
<dbReference type="RefSeq" id="WP_183614719.1">
    <property type="nucleotide sequence ID" value="NZ_JACICY010000011.1"/>
</dbReference>